<keyword evidence="9 11" id="KW-1278">Translocase</keyword>
<keyword evidence="6" id="KW-0677">Repeat</keyword>
<evidence type="ECO:0000256" key="5">
    <source>
        <dbReference type="ARBA" id="ARBA00022597"/>
    </source>
</evidence>
<name>A0A923LVW0_9FIRM</name>
<comment type="catalytic activity">
    <reaction evidence="11">
        <text>D-galactose(out) + ATP + H2O = D-galactose(in) + ADP + phosphate + H(+)</text>
        <dbReference type="Rhea" id="RHEA:60156"/>
        <dbReference type="ChEBI" id="CHEBI:4139"/>
        <dbReference type="ChEBI" id="CHEBI:15377"/>
        <dbReference type="ChEBI" id="CHEBI:15378"/>
        <dbReference type="ChEBI" id="CHEBI:30616"/>
        <dbReference type="ChEBI" id="CHEBI:43474"/>
        <dbReference type="ChEBI" id="CHEBI:456216"/>
        <dbReference type="EC" id="7.5.2.11"/>
    </reaction>
</comment>
<dbReference type="GO" id="GO:0015749">
    <property type="term" value="P:monosaccharide transmembrane transport"/>
    <property type="evidence" value="ECO:0007669"/>
    <property type="project" value="UniProtKB-ARBA"/>
</dbReference>
<keyword evidence="3 11" id="KW-0813">Transport</keyword>
<dbReference type="InterPro" id="IPR027417">
    <property type="entry name" value="P-loop_NTPase"/>
</dbReference>
<keyword evidence="10 11" id="KW-0472">Membrane</keyword>
<dbReference type="SUPFAM" id="SSF52540">
    <property type="entry name" value="P-loop containing nucleoside triphosphate hydrolases"/>
    <property type="match status" value="2"/>
</dbReference>
<dbReference type="GO" id="GO:0005524">
    <property type="term" value="F:ATP binding"/>
    <property type="evidence" value="ECO:0007669"/>
    <property type="project" value="UniProtKB-UniRule"/>
</dbReference>
<accession>A0A923LVW0</accession>
<evidence type="ECO:0000256" key="9">
    <source>
        <dbReference type="ARBA" id="ARBA00022967"/>
    </source>
</evidence>
<evidence type="ECO:0000256" key="7">
    <source>
        <dbReference type="ARBA" id="ARBA00022741"/>
    </source>
</evidence>
<comment type="function">
    <text evidence="11">Part of an ABC transporter complex involved in carbohydrate import. Could be involved in ribose, galactose and/or methyl galactoside import. Responsible for energy coupling to the transport system.</text>
</comment>
<evidence type="ECO:0000313" key="14">
    <source>
        <dbReference type="Proteomes" id="UP000606499"/>
    </source>
</evidence>
<evidence type="ECO:0000256" key="3">
    <source>
        <dbReference type="ARBA" id="ARBA00022448"/>
    </source>
</evidence>
<sequence>MGQEYILEASGICKAFPGVIALSDVDLRVRKGTVHALMGENGAGKSTMMKILLGIYSRDSGKIIFNGKEVHYKGPREALDDGLAMIHQELSTVQELKVYENIFLGKEICLKGLWIKNDKAMHEAALQLFNRLEIDIDPDAKMKTLSVAKQQLCEIAKAISYNAKLIIMDEPTSAITETEVAHLFKIIRKLRDEQVSIIYITHKMDEVFEISDDISVFRDGQYIGTKLASDITYDELIQMMVGRTITNIFPKEEAEIGEVYLKVEGLSRNNEFHDVSFEVRRGEIFGLAGLMGAGRTEVVETLFGVRKKSAGKIYVDGKEARIKSPSDAIRYGFCLLTEDRKQSGCFLSLSVRLNTVAASLSKHAKGPFIMRKMTVHSAEEMKKLLSIKTPGINTPISNLSGGNQQKVLVGRWLLTSPDILIFDEPTRGIDVGSKSEIHRLLTNLAKQGKCVIIVSSEMPEVMGMSDRILVMSEGKAVGIIERKDFSQEKIMRYATGTAD</sequence>
<dbReference type="GO" id="GO:0016887">
    <property type="term" value="F:ATP hydrolysis activity"/>
    <property type="evidence" value="ECO:0007669"/>
    <property type="project" value="InterPro"/>
</dbReference>
<feature type="domain" description="ABC transporter" evidence="12">
    <location>
        <begin position="7"/>
        <end position="244"/>
    </location>
</feature>
<comment type="subcellular location">
    <subcellularLocation>
        <location evidence="2">Cell inner membrane</location>
    </subcellularLocation>
    <subcellularLocation>
        <location evidence="1 11">Cell membrane</location>
        <topology evidence="1 11">Peripheral membrane protein</topology>
    </subcellularLocation>
</comment>
<dbReference type="Proteomes" id="UP000606499">
    <property type="component" value="Unassembled WGS sequence"/>
</dbReference>
<gene>
    <name evidence="13" type="ORF">H8S45_12750</name>
</gene>
<dbReference type="CDD" id="cd03215">
    <property type="entry name" value="ABC_Carb_Monos_II"/>
    <property type="match status" value="1"/>
</dbReference>
<dbReference type="PROSITE" id="PS00211">
    <property type="entry name" value="ABC_TRANSPORTER_1"/>
    <property type="match status" value="1"/>
</dbReference>
<evidence type="ECO:0000256" key="1">
    <source>
        <dbReference type="ARBA" id="ARBA00004202"/>
    </source>
</evidence>
<dbReference type="GO" id="GO:0043211">
    <property type="term" value="F:ABC-type carbohydrate transporter activity"/>
    <property type="evidence" value="ECO:0007669"/>
    <property type="project" value="UniProtKB-UniRule"/>
</dbReference>
<reference evidence="13" key="1">
    <citation type="submission" date="2020-08" db="EMBL/GenBank/DDBJ databases">
        <title>Genome public.</title>
        <authorList>
            <person name="Liu C."/>
            <person name="Sun Q."/>
        </authorList>
    </citation>
    <scope>NUCLEOTIDE SEQUENCE</scope>
    <source>
        <strain evidence="13">NSJ-28</strain>
    </source>
</reference>
<dbReference type="GO" id="GO:0005886">
    <property type="term" value="C:plasma membrane"/>
    <property type="evidence" value="ECO:0007669"/>
    <property type="project" value="UniProtKB-SubCell"/>
</dbReference>
<dbReference type="CDD" id="cd03216">
    <property type="entry name" value="ABC_Carb_Monos_I"/>
    <property type="match status" value="1"/>
</dbReference>
<evidence type="ECO:0000313" key="13">
    <source>
        <dbReference type="EMBL" id="MBC5726323.1"/>
    </source>
</evidence>
<dbReference type="FunFam" id="3.40.50.300:FF:000126">
    <property type="entry name" value="Galactose/methyl galactoside import ATP-binding protein MglA"/>
    <property type="match status" value="1"/>
</dbReference>
<dbReference type="InterPro" id="IPR003439">
    <property type="entry name" value="ABC_transporter-like_ATP-bd"/>
</dbReference>
<dbReference type="PANTHER" id="PTHR43790:SF7">
    <property type="entry name" value="GALACTOSE_METHYL GALACTOSIDE IMPORT ATP-BINDING PROTEIN MGLA"/>
    <property type="match status" value="1"/>
</dbReference>
<evidence type="ECO:0000256" key="11">
    <source>
        <dbReference type="RuleBase" id="RU367029"/>
    </source>
</evidence>
<evidence type="ECO:0000256" key="6">
    <source>
        <dbReference type="ARBA" id="ARBA00022737"/>
    </source>
</evidence>
<dbReference type="PANTHER" id="PTHR43790">
    <property type="entry name" value="CARBOHYDRATE TRANSPORT ATP-BINDING PROTEIN MG119-RELATED"/>
    <property type="match status" value="1"/>
</dbReference>
<dbReference type="AlphaFoldDB" id="A0A923LVW0"/>
<evidence type="ECO:0000256" key="4">
    <source>
        <dbReference type="ARBA" id="ARBA00022475"/>
    </source>
</evidence>
<protein>
    <recommendedName>
        <fullName evidence="11">Ribose/galactose/methyl galactoside import ATP-binding protein</fullName>
        <ecNumber evidence="11">7.5.2.11</ecNumber>
    </recommendedName>
</protein>
<dbReference type="Gene3D" id="3.40.50.300">
    <property type="entry name" value="P-loop containing nucleotide triphosphate hydrolases"/>
    <property type="match status" value="2"/>
</dbReference>
<keyword evidence="5 11" id="KW-0762">Sugar transport</keyword>
<dbReference type="SMART" id="SM00382">
    <property type="entry name" value="AAA"/>
    <property type="match status" value="2"/>
</dbReference>
<dbReference type="PROSITE" id="PS50893">
    <property type="entry name" value="ABC_TRANSPORTER_2"/>
    <property type="match status" value="2"/>
</dbReference>
<dbReference type="InterPro" id="IPR050107">
    <property type="entry name" value="ABC_carbohydrate_import_ATPase"/>
</dbReference>
<proteinExistence type="inferred from homology"/>
<keyword evidence="7 11" id="KW-0547">Nucleotide-binding</keyword>
<organism evidence="13 14">
    <name type="scientific">Agathobaculum faecis</name>
    <dbReference type="NCBI Taxonomy" id="2763013"/>
    <lineage>
        <taxon>Bacteria</taxon>
        <taxon>Bacillati</taxon>
        <taxon>Bacillota</taxon>
        <taxon>Clostridia</taxon>
        <taxon>Eubacteriales</taxon>
        <taxon>Butyricicoccaceae</taxon>
        <taxon>Agathobaculum</taxon>
    </lineage>
</organism>
<evidence type="ECO:0000256" key="10">
    <source>
        <dbReference type="ARBA" id="ARBA00023136"/>
    </source>
</evidence>
<keyword evidence="8 11" id="KW-0067">ATP-binding</keyword>
<dbReference type="Pfam" id="PF00005">
    <property type="entry name" value="ABC_tran"/>
    <property type="match status" value="2"/>
</dbReference>
<feature type="domain" description="ABC transporter" evidence="12">
    <location>
        <begin position="254"/>
        <end position="498"/>
    </location>
</feature>
<evidence type="ECO:0000256" key="8">
    <source>
        <dbReference type="ARBA" id="ARBA00022840"/>
    </source>
</evidence>
<dbReference type="EC" id="7.5.2.11" evidence="11"/>
<dbReference type="InterPro" id="IPR003593">
    <property type="entry name" value="AAA+_ATPase"/>
</dbReference>
<keyword evidence="4 11" id="KW-1003">Cell membrane</keyword>
<dbReference type="InterPro" id="IPR017871">
    <property type="entry name" value="ABC_transporter-like_CS"/>
</dbReference>
<evidence type="ECO:0000259" key="12">
    <source>
        <dbReference type="PROSITE" id="PS50893"/>
    </source>
</evidence>
<evidence type="ECO:0000256" key="2">
    <source>
        <dbReference type="ARBA" id="ARBA00004533"/>
    </source>
</evidence>
<dbReference type="FunFam" id="3.40.50.300:FF:000127">
    <property type="entry name" value="Ribose import ATP-binding protein RbsA"/>
    <property type="match status" value="1"/>
</dbReference>
<comment type="caution">
    <text evidence="13">The sequence shown here is derived from an EMBL/GenBank/DDBJ whole genome shotgun (WGS) entry which is preliminary data.</text>
</comment>
<comment type="similarity">
    <text evidence="11">Belongs to the ABC transporter superfamily.</text>
</comment>
<dbReference type="EMBL" id="JACOPL010000014">
    <property type="protein sequence ID" value="MBC5726323.1"/>
    <property type="molecule type" value="Genomic_DNA"/>
</dbReference>
<keyword evidence="14" id="KW-1185">Reference proteome</keyword>